<dbReference type="AlphaFoldDB" id="A0A7E4V992"/>
<protein>
    <submittedName>
        <fullName evidence="2">MSP domain-containing protein</fullName>
    </submittedName>
</protein>
<dbReference type="WBParaSite" id="Pan_g17550.t1">
    <property type="protein sequence ID" value="Pan_g17550.t1"/>
    <property type="gene ID" value="Pan_g17550"/>
</dbReference>
<evidence type="ECO:0000313" key="1">
    <source>
        <dbReference type="Proteomes" id="UP000492821"/>
    </source>
</evidence>
<keyword evidence="1" id="KW-1185">Reference proteome</keyword>
<reference evidence="1" key="1">
    <citation type="journal article" date="2013" name="Genetics">
        <title>The draft genome and transcriptome of Panagrellus redivivus are shaped by the harsh demands of a free-living lifestyle.</title>
        <authorList>
            <person name="Srinivasan J."/>
            <person name="Dillman A.R."/>
            <person name="Macchietto M.G."/>
            <person name="Heikkinen L."/>
            <person name="Lakso M."/>
            <person name="Fracchia K.M."/>
            <person name="Antoshechkin I."/>
            <person name="Mortazavi A."/>
            <person name="Wong G."/>
            <person name="Sternberg P.W."/>
        </authorList>
    </citation>
    <scope>NUCLEOTIDE SEQUENCE [LARGE SCALE GENOMIC DNA]</scope>
    <source>
        <strain evidence="1">MT8872</strain>
    </source>
</reference>
<evidence type="ECO:0000313" key="2">
    <source>
        <dbReference type="WBParaSite" id="Pan_g17550.t1"/>
    </source>
</evidence>
<sequence length="379" mass="43518">MPSILIDFNGRRKEFEAPKTPPPWEKVVKLDVGRAPKVDVFYKTETAELHVKTFKFRTHKKRKVAITVSINVINSLSAKLITLDEVVCLWANGESCIFFRDGDMQYIAESVGDNATPTQQQFNTAAIATAAVVPPSRAGSVTIMPMNCHYPVRRSMLQALEAAGYTNIRLVDFSQMMLSFALWETKEHHQVGDLVAIIVLYTDSITVVRKNDHGYDFVKMIHGNQLRQRFPEIEKIIYFTGFPATEAEMRDVRRMYRPLTIKNAYNTVYNMKPYVFNQCDDENLDGYLVTMTTGCVFRIHYDGKDMAVNAKYELLPWKKTVEVDVGDASEVNVYMLFNWEKKSEDHIKQFRFTSKKTRRVAITIAIDEVRVPQVQLTTL</sequence>
<accession>A0A7E4V992</accession>
<organism evidence="1 2">
    <name type="scientific">Panagrellus redivivus</name>
    <name type="common">Microworm</name>
    <dbReference type="NCBI Taxonomy" id="6233"/>
    <lineage>
        <taxon>Eukaryota</taxon>
        <taxon>Metazoa</taxon>
        <taxon>Ecdysozoa</taxon>
        <taxon>Nematoda</taxon>
        <taxon>Chromadorea</taxon>
        <taxon>Rhabditida</taxon>
        <taxon>Tylenchina</taxon>
        <taxon>Panagrolaimomorpha</taxon>
        <taxon>Panagrolaimoidea</taxon>
        <taxon>Panagrolaimidae</taxon>
        <taxon>Panagrellus</taxon>
    </lineage>
</organism>
<reference evidence="2" key="2">
    <citation type="submission" date="2020-10" db="UniProtKB">
        <authorList>
            <consortium name="WormBaseParasite"/>
        </authorList>
    </citation>
    <scope>IDENTIFICATION</scope>
</reference>
<proteinExistence type="predicted"/>
<name>A0A7E4V992_PANRE</name>
<dbReference type="Proteomes" id="UP000492821">
    <property type="component" value="Unassembled WGS sequence"/>
</dbReference>